<organism evidence="2 3">
    <name type="scientific">Parasutterella muris</name>
    <dbReference type="NCBI Taxonomy" id="2565572"/>
    <lineage>
        <taxon>Bacteria</taxon>
        <taxon>Pseudomonadati</taxon>
        <taxon>Pseudomonadota</taxon>
        <taxon>Betaproteobacteria</taxon>
        <taxon>Burkholderiales</taxon>
        <taxon>Sutterellaceae</taxon>
        <taxon>Parasutterella</taxon>
    </lineage>
</organism>
<feature type="domain" description="Bacteriophage T4 Gp32 single-stranded DNA-binding" evidence="1">
    <location>
        <begin position="66"/>
        <end position="220"/>
    </location>
</feature>
<keyword evidence="3" id="KW-1185">Reference proteome</keyword>
<dbReference type="Pfam" id="PF08804">
    <property type="entry name" value="gp32"/>
    <property type="match status" value="1"/>
</dbReference>
<dbReference type="EMBL" id="WSRP01000016">
    <property type="protein sequence ID" value="MVX56815.1"/>
    <property type="molecule type" value="Genomic_DNA"/>
</dbReference>
<dbReference type="Proteomes" id="UP000472580">
    <property type="component" value="Unassembled WGS sequence"/>
</dbReference>
<dbReference type="RefSeq" id="WP_160335246.1">
    <property type="nucleotide sequence ID" value="NZ_WSRP01000016.1"/>
</dbReference>
<evidence type="ECO:0000259" key="1">
    <source>
        <dbReference type="Pfam" id="PF08804"/>
    </source>
</evidence>
<sequence length="293" mass="32353">MNNERLLNLLNKKKAEKNRSQLKFVTPKKGTTHYVLLPGWNPLDRETFWHDYGEHWCKDMTKVSPKGTPSIAARVICNAKTHGTACPICNALREALDTCETDEQKKFLTSNFGSSKRFLMNVLALDSEEPDEPQILSIGTKAFDQLIELVAKWSTQMFDPNNAQKFSITRTGEGFDTNYIVSIDPSTYPLKDNVLTKLHDLDAICEPTDQAQLTKALQTFRPYGVSVPALSAPASAPKAALSAPTTNVTPPVEEVVGTKEVAKPTDTIDVGTDLDSLLKGINAEVVEEDDIPF</sequence>
<name>A0A6L6YGH8_9BURK</name>
<evidence type="ECO:0000313" key="3">
    <source>
        <dbReference type="Proteomes" id="UP000472580"/>
    </source>
</evidence>
<gene>
    <name evidence="2" type="ORF">E5987_06275</name>
</gene>
<dbReference type="AlphaFoldDB" id="A0A6L6YGH8"/>
<dbReference type="OrthoDB" id="7062035at2"/>
<protein>
    <recommendedName>
        <fullName evidence="1">Bacteriophage T4 Gp32 single-stranded DNA-binding domain-containing protein</fullName>
    </recommendedName>
</protein>
<comment type="caution">
    <text evidence="2">The sequence shown here is derived from an EMBL/GenBank/DDBJ whole genome shotgun (WGS) entry which is preliminary data.</text>
</comment>
<accession>A0A6L6YGH8</accession>
<dbReference type="InterPro" id="IPR044947">
    <property type="entry name" value="Phage_T4_Gp32_ssDNA-bd_sf"/>
</dbReference>
<dbReference type="Gene3D" id="3.90.198.10">
    <property type="entry name" value="Replication Fork Single-Stranded Dna Binding Protein"/>
    <property type="match status" value="1"/>
</dbReference>
<dbReference type="InterPro" id="IPR012339">
    <property type="entry name" value="Phage_T4_Gp32_ssDNA-bd"/>
</dbReference>
<proteinExistence type="predicted"/>
<reference evidence="2 3" key="1">
    <citation type="submission" date="2019-12" db="EMBL/GenBank/DDBJ databases">
        <title>Microbes associate with the intestines of laboratory mice.</title>
        <authorList>
            <person name="Navarre W."/>
            <person name="Wong E."/>
        </authorList>
    </citation>
    <scope>NUCLEOTIDE SEQUENCE [LARGE SCALE GENOMIC DNA]</scope>
    <source>
        <strain evidence="2 3">NM82_D38</strain>
    </source>
</reference>
<dbReference type="GO" id="GO:0003697">
    <property type="term" value="F:single-stranded DNA binding"/>
    <property type="evidence" value="ECO:0007669"/>
    <property type="project" value="InterPro"/>
</dbReference>
<evidence type="ECO:0000313" key="2">
    <source>
        <dbReference type="EMBL" id="MVX56815.1"/>
    </source>
</evidence>